<dbReference type="KEGG" id="phal:H9I45_03285"/>
<dbReference type="EMBL" id="CP061813">
    <property type="protein sequence ID" value="QOD61488.1"/>
    <property type="molecule type" value="Genomic_DNA"/>
</dbReference>
<reference evidence="1 2" key="1">
    <citation type="journal article" date="2016" name="Int. J. Syst. Evol. Microbiol.">
        <title>Polaribacter haliotis sp. nov., isolated from the gut of abalone Haliotis discus hannai.</title>
        <authorList>
            <person name="Kim Y.O."/>
            <person name="Park I.S."/>
            <person name="Park S."/>
            <person name="Nam B.H."/>
            <person name="Park J.M."/>
            <person name="Kim D.G."/>
            <person name="Yoon J.H."/>
        </authorList>
    </citation>
    <scope>NUCLEOTIDE SEQUENCE [LARGE SCALE GENOMIC DNA]</scope>
    <source>
        <strain evidence="1 2">KCTC 52418</strain>
    </source>
</reference>
<dbReference type="OrthoDB" id="1446605at2"/>
<proteinExistence type="predicted"/>
<evidence type="ECO:0000313" key="1">
    <source>
        <dbReference type="EMBL" id="QOD61488.1"/>
    </source>
</evidence>
<keyword evidence="2" id="KW-1185">Reference proteome</keyword>
<name>A0A7L8AHL4_9FLAO</name>
<gene>
    <name evidence="1" type="ORF">H9I45_03285</name>
</gene>
<protein>
    <submittedName>
        <fullName evidence="1">Uncharacterized protein</fullName>
    </submittedName>
</protein>
<dbReference type="Proteomes" id="UP000516764">
    <property type="component" value="Chromosome"/>
</dbReference>
<dbReference type="AlphaFoldDB" id="A0A7L8AHL4"/>
<accession>A0A7L8AHL4</accession>
<evidence type="ECO:0000313" key="2">
    <source>
        <dbReference type="Proteomes" id="UP000516764"/>
    </source>
</evidence>
<sequence length="199" mass="23418">MAHHLLKFNLQPKVIGEWQPIVASQAFDTFYGVFVKFVKHELPTEDFKLHTYYCMYKIQNFKGAISMGFHSEPDFRTTPGFGEDGEPYDFSFRIKLSPFNRDWETKIIKHHSENDLSIPNKIFESLVDIKNPPSFMYNSNEPDQSLYLHPDQYKRDGDSYLKIEYKSTSEECNNNLNIENEDLVGRHPFICDMTRSITR</sequence>
<organism evidence="1 2">
    <name type="scientific">Polaribacter haliotis</name>
    <dbReference type="NCBI Taxonomy" id="1888915"/>
    <lineage>
        <taxon>Bacteria</taxon>
        <taxon>Pseudomonadati</taxon>
        <taxon>Bacteroidota</taxon>
        <taxon>Flavobacteriia</taxon>
        <taxon>Flavobacteriales</taxon>
        <taxon>Flavobacteriaceae</taxon>
    </lineage>
</organism>
<dbReference type="RefSeq" id="WP_088353364.1">
    <property type="nucleotide sequence ID" value="NZ_CP061813.1"/>
</dbReference>